<dbReference type="OrthoDB" id="9836384at2759"/>
<dbReference type="VEuPathDB" id="VectorBase:BGLAX_046345"/>
<feature type="region of interest" description="Disordered" evidence="1">
    <location>
        <begin position="260"/>
        <end position="307"/>
    </location>
</feature>
<feature type="compositionally biased region" description="Low complexity" evidence="1">
    <location>
        <begin position="267"/>
        <end position="278"/>
    </location>
</feature>
<feature type="compositionally biased region" description="Polar residues" evidence="1">
    <location>
        <begin position="363"/>
        <end position="382"/>
    </location>
</feature>
<dbReference type="VEuPathDB" id="VectorBase:BGLB035233"/>
<name>A0A2C9LUV8_BIOGL</name>
<evidence type="ECO:0000313" key="3">
    <source>
        <dbReference type="Proteomes" id="UP000076420"/>
    </source>
</evidence>
<dbReference type="PANTHER" id="PTHR36867:SF1">
    <property type="entry name" value="RIKEN CDNA 2610318N02 GENE"/>
    <property type="match status" value="1"/>
</dbReference>
<feature type="compositionally biased region" description="Polar residues" evidence="1">
    <location>
        <begin position="190"/>
        <end position="210"/>
    </location>
</feature>
<feature type="compositionally biased region" description="Low complexity" evidence="1">
    <location>
        <begin position="298"/>
        <end position="307"/>
    </location>
</feature>
<dbReference type="AlphaFoldDB" id="A0A2C9LUV8"/>
<feature type="region of interest" description="Disordered" evidence="1">
    <location>
        <begin position="361"/>
        <end position="382"/>
    </location>
</feature>
<dbReference type="Proteomes" id="UP000076420">
    <property type="component" value="Unassembled WGS sequence"/>
</dbReference>
<evidence type="ECO:0000313" key="2">
    <source>
        <dbReference type="EnsemblMetazoa" id="BGLB035233-PA"/>
    </source>
</evidence>
<gene>
    <name evidence="2" type="primary">106055860</name>
</gene>
<protein>
    <submittedName>
        <fullName evidence="2">Uncharacterized protein</fullName>
    </submittedName>
</protein>
<dbReference type="STRING" id="6526.A0A2C9LUV8"/>
<sequence length="382" mass="42910">MTNLETSISIDIFDDPAEMELTFCQQISEHQYHEEIRTETDKALGELCFYLDKNPEVYARILRKRKQDEIEDSGMFSFLKSKMMSMLQGEHYQEQLISDSECLKQAQALKAGMCKAFQYSEELKGNPTSTRHSERLALKRQALSAVNESLDSPRKRRRLTPKKKKFAEGSTNTTPRVSRNKSPEGKVLSEDSNTQPDISENNVTNSDSSDAPNCVAAPPPPPPLPAHMLDCVVSCENIKANNNTTKTSINDLVQEFPSMSRSKRIMSNSESIESPNEEFVTPTESTSIPRRNRRHRSSSSSTPKSSIKNFHSELLSFNPVERLKATPVNRSPGLTPLRVKADFLPSEPLQKALHIAMKHKFKNVNTPSPKSDGSFNSVYSSP</sequence>
<dbReference type="KEGG" id="bgt:106055860"/>
<feature type="compositionally biased region" description="Basic residues" evidence="1">
    <location>
        <begin position="154"/>
        <end position="165"/>
    </location>
</feature>
<reference evidence="2" key="1">
    <citation type="submission" date="2020-05" db="UniProtKB">
        <authorList>
            <consortium name="EnsemblMetazoa"/>
        </authorList>
    </citation>
    <scope>IDENTIFICATION</scope>
    <source>
        <strain evidence="2">BB02</strain>
    </source>
</reference>
<dbReference type="PANTHER" id="PTHR36867">
    <property type="entry name" value="MCG131172, ISOFORM CRA_A"/>
    <property type="match status" value="1"/>
</dbReference>
<feature type="region of interest" description="Disordered" evidence="1">
    <location>
        <begin position="144"/>
        <end position="221"/>
    </location>
</feature>
<dbReference type="EnsemblMetazoa" id="BGLB035233-RA">
    <property type="protein sequence ID" value="BGLB035233-PA"/>
    <property type="gene ID" value="BGLB035233"/>
</dbReference>
<proteinExistence type="predicted"/>
<organism evidence="2 3">
    <name type="scientific">Biomphalaria glabrata</name>
    <name type="common">Bloodfluke planorb</name>
    <name type="synonym">Freshwater snail</name>
    <dbReference type="NCBI Taxonomy" id="6526"/>
    <lineage>
        <taxon>Eukaryota</taxon>
        <taxon>Metazoa</taxon>
        <taxon>Spiralia</taxon>
        <taxon>Lophotrochozoa</taxon>
        <taxon>Mollusca</taxon>
        <taxon>Gastropoda</taxon>
        <taxon>Heterobranchia</taxon>
        <taxon>Euthyneura</taxon>
        <taxon>Panpulmonata</taxon>
        <taxon>Hygrophila</taxon>
        <taxon>Lymnaeoidea</taxon>
        <taxon>Planorbidae</taxon>
        <taxon>Biomphalaria</taxon>
    </lineage>
</organism>
<evidence type="ECO:0000256" key="1">
    <source>
        <dbReference type="SAM" id="MobiDB-lite"/>
    </source>
</evidence>
<accession>A0A2C9LUV8</accession>